<dbReference type="RefSeq" id="WP_185009482.1">
    <property type="nucleotide sequence ID" value="NZ_BAAAUI010000007.1"/>
</dbReference>
<feature type="chain" id="PRO_5030591869" description="DUF3558 domain-containing protein" evidence="1">
    <location>
        <begin position="25"/>
        <end position="334"/>
    </location>
</feature>
<dbReference type="AlphaFoldDB" id="A0A7W7FX66"/>
<keyword evidence="1" id="KW-0732">Signal</keyword>
<gene>
    <name evidence="2" type="ORF">HNR67_008414</name>
</gene>
<accession>A0A7W7FX66</accession>
<keyword evidence="3" id="KW-1185">Reference proteome</keyword>
<evidence type="ECO:0000313" key="2">
    <source>
        <dbReference type="EMBL" id="MBB4682296.1"/>
    </source>
</evidence>
<reference evidence="2 3" key="1">
    <citation type="submission" date="2020-08" db="EMBL/GenBank/DDBJ databases">
        <title>Sequencing the genomes of 1000 actinobacteria strains.</title>
        <authorList>
            <person name="Klenk H.-P."/>
        </authorList>
    </citation>
    <scope>NUCLEOTIDE SEQUENCE [LARGE SCALE GENOMIC DNA]</scope>
    <source>
        <strain evidence="2 3">DSM 44230</strain>
    </source>
</reference>
<protein>
    <recommendedName>
        <fullName evidence="4">DUF3558 domain-containing protein</fullName>
    </recommendedName>
</protein>
<comment type="caution">
    <text evidence="2">The sequence shown here is derived from an EMBL/GenBank/DDBJ whole genome shotgun (WGS) entry which is preliminary data.</text>
</comment>
<proteinExistence type="predicted"/>
<name>A0A7W7FX66_9PSEU</name>
<feature type="signal peptide" evidence="1">
    <location>
        <begin position="1"/>
        <end position="24"/>
    </location>
</feature>
<dbReference type="PROSITE" id="PS51257">
    <property type="entry name" value="PROKAR_LIPOPROTEIN"/>
    <property type="match status" value="1"/>
</dbReference>
<evidence type="ECO:0000256" key="1">
    <source>
        <dbReference type="SAM" id="SignalP"/>
    </source>
</evidence>
<sequence length="334" mass="35396">MFRLKPVPSLLTAFALLASVAACGADVDLAKTNFSRSTIPAADASGSSGGSGVPEGKPVDPAFAPDRLRKVDPCGVIDAESVAELGEAGAPTASGYDECSVTLRKDGKTSSIKVELGINMLLESKRLTKDVGGLKADQSVNQTFCDHKIMVQEGTYSLGVGVSLRTEAANRCDLSNKAGAAVINRIKSNPPQRNAESGVLAQVDTCTVLDQIALADVLTNVPSIFPWRLHQCSWRRTDGLSLKITLSVETNPKNAKGSLAPEEVKVDDSLTVYKKYSDTSHPRCEISWPYRTTEGTKAEVVQVEVTNVPNTAGYDACGKAIGVVKALKAKFPKT</sequence>
<evidence type="ECO:0008006" key="4">
    <source>
        <dbReference type="Google" id="ProtNLM"/>
    </source>
</evidence>
<evidence type="ECO:0000313" key="3">
    <source>
        <dbReference type="Proteomes" id="UP000533598"/>
    </source>
</evidence>
<dbReference type="Proteomes" id="UP000533598">
    <property type="component" value="Unassembled WGS sequence"/>
</dbReference>
<dbReference type="EMBL" id="JACHMH010000001">
    <property type="protein sequence ID" value="MBB4682296.1"/>
    <property type="molecule type" value="Genomic_DNA"/>
</dbReference>
<organism evidence="2 3">
    <name type="scientific">Crossiella cryophila</name>
    <dbReference type="NCBI Taxonomy" id="43355"/>
    <lineage>
        <taxon>Bacteria</taxon>
        <taxon>Bacillati</taxon>
        <taxon>Actinomycetota</taxon>
        <taxon>Actinomycetes</taxon>
        <taxon>Pseudonocardiales</taxon>
        <taxon>Pseudonocardiaceae</taxon>
        <taxon>Crossiella</taxon>
    </lineage>
</organism>